<organism evidence="3 4">
    <name type="scientific">Polyrhizophydium stewartii</name>
    <dbReference type="NCBI Taxonomy" id="2732419"/>
    <lineage>
        <taxon>Eukaryota</taxon>
        <taxon>Fungi</taxon>
        <taxon>Fungi incertae sedis</taxon>
        <taxon>Chytridiomycota</taxon>
        <taxon>Chytridiomycota incertae sedis</taxon>
        <taxon>Chytridiomycetes</taxon>
        <taxon>Rhizophydiales</taxon>
        <taxon>Rhizophydiales incertae sedis</taxon>
        <taxon>Polyrhizophydium</taxon>
    </lineage>
</organism>
<dbReference type="EMBL" id="JADGIZ020000015">
    <property type="protein sequence ID" value="KAL2916710.1"/>
    <property type="molecule type" value="Genomic_DNA"/>
</dbReference>
<feature type="domain" description="F-box" evidence="2">
    <location>
        <begin position="24"/>
        <end position="81"/>
    </location>
</feature>
<reference evidence="3 4" key="1">
    <citation type="submission" date="2023-09" db="EMBL/GenBank/DDBJ databases">
        <title>Pangenome analysis of Batrachochytrium dendrobatidis and related Chytrids.</title>
        <authorList>
            <person name="Yacoub M.N."/>
            <person name="Stajich J.E."/>
            <person name="James T.Y."/>
        </authorList>
    </citation>
    <scope>NUCLEOTIDE SEQUENCE [LARGE SCALE GENOMIC DNA]</scope>
    <source>
        <strain evidence="3 4">JEL0888</strain>
    </source>
</reference>
<keyword evidence="4" id="KW-1185">Reference proteome</keyword>
<dbReference type="SUPFAM" id="SSF52047">
    <property type="entry name" value="RNI-like"/>
    <property type="match status" value="1"/>
</dbReference>
<accession>A0ABR4NB19</accession>
<dbReference type="PANTHER" id="PTHR13318:SF95">
    <property type="entry name" value="F-BOX PROTEIN YLR352W"/>
    <property type="match status" value="1"/>
</dbReference>
<name>A0ABR4NB19_9FUNG</name>
<feature type="compositionally biased region" description="Polar residues" evidence="1">
    <location>
        <begin position="1"/>
        <end position="11"/>
    </location>
</feature>
<dbReference type="Proteomes" id="UP001527925">
    <property type="component" value="Unassembled WGS sequence"/>
</dbReference>
<evidence type="ECO:0000313" key="4">
    <source>
        <dbReference type="Proteomes" id="UP001527925"/>
    </source>
</evidence>
<protein>
    <recommendedName>
        <fullName evidence="2">F-box domain-containing protein</fullName>
    </recommendedName>
</protein>
<evidence type="ECO:0000259" key="2">
    <source>
        <dbReference type="PROSITE" id="PS50181"/>
    </source>
</evidence>
<dbReference type="Gene3D" id="3.80.10.10">
    <property type="entry name" value="Ribonuclease Inhibitor"/>
    <property type="match status" value="2"/>
</dbReference>
<comment type="caution">
    <text evidence="3">The sequence shown here is derived from an EMBL/GenBank/DDBJ whole genome shotgun (WGS) entry which is preliminary data.</text>
</comment>
<proteinExistence type="predicted"/>
<evidence type="ECO:0000313" key="3">
    <source>
        <dbReference type="EMBL" id="KAL2916710.1"/>
    </source>
</evidence>
<sequence length="768" mass="83000">MLQNTLCQSPALSEEHPETPAAMTASMGSLPPELLAHILGFLDFEELLPRLPLTLKVKATQTTKRIGLDAIVARFPLLRELVLESSSSTSGSGGSGSSTMLVHEVAHQFRGHPTLQRITSASDVVMRGVMSGCPSIEELRLPSDAVVRDDGDDDMVQELRAEQALGRSESAGASRPFDPDTLGPRGRRNVGLILRALPALKHLEIDGPSFWRRQVAMQPDGSAALVSSLGGSHALAVAPTPAAAVSQLETLKMTSINSWSLTNFLAWLASPGEPKLPHLRSLYLDIDYLHFPPSGIRAIAHGCPNLRALKLKFGILARETLFDIATHLHGLERLSLSKCDLWFVSANWAHVCVFLASHLGATLRTISMSMCTIQVLEDAHWHARFESLATRPIEPAAALRSLKLLDTGDARPDAAVLHALLTAFPALEVLRMDVTGDCLPAWDPVFADVLRRGMRGLRVLELRSGKPSMHSDPVKRAATLGMDDGTSSPRVADIAMPHLRDLSLWCFATIPHYLIRPNTATIERLSISYPVVVSHADDDGDDAAALLVSGGASRAQTGLARTEYAFPRLAHLEVRGLSNAAHGICLAALDMATHAAPRLASLTIEAFSRVTAPFPMRTLQRLAHASPDLRALRISSFVMPDDALARVAAAWPLLETLELTGTHCIGAIDGSWHARALAPFMASHRRLSRLALGVSRIAVPGFELLSSDAIMAKLSARGNLLPQDFDGEFVHIVQSANAAAFRRYAAVIRSMYPALRECVLRGPFEVKG</sequence>
<dbReference type="InterPro" id="IPR032675">
    <property type="entry name" value="LRR_dom_sf"/>
</dbReference>
<dbReference type="PROSITE" id="PS50181">
    <property type="entry name" value="FBOX"/>
    <property type="match status" value="1"/>
</dbReference>
<dbReference type="InterPro" id="IPR001810">
    <property type="entry name" value="F-box_dom"/>
</dbReference>
<evidence type="ECO:0000256" key="1">
    <source>
        <dbReference type="SAM" id="MobiDB-lite"/>
    </source>
</evidence>
<feature type="region of interest" description="Disordered" evidence="1">
    <location>
        <begin position="1"/>
        <end position="23"/>
    </location>
</feature>
<dbReference type="PANTHER" id="PTHR13318">
    <property type="entry name" value="PARTNER OF PAIRED, ISOFORM B-RELATED"/>
    <property type="match status" value="1"/>
</dbReference>
<feature type="region of interest" description="Disordered" evidence="1">
    <location>
        <begin position="163"/>
        <end position="184"/>
    </location>
</feature>
<gene>
    <name evidence="3" type="ORF">HK105_203826</name>
</gene>